<gene>
    <name evidence="1" type="ORF">BJP36_40435</name>
</gene>
<reference evidence="1" key="2">
    <citation type="submission" date="2022-10" db="EMBL/GenBank/DDBJ databases">
        <authorList>
            <person name="Ngo T.-E."/>
        </authorList>
    </citation>
    <scope>NUCLEOTIDE SEQUENCE</scope>
    <source>
        <strain evidence="1">JHB</strain>
    </source>
</reference>
<accession>A0A9Q9UVB4</accession>
<evidence type="ECO:0000313" key="1">
    <source>
        <dbReference type="EMBL" id="WAN68644.1"/>
    </source>
</evidence>
<proteinExistence type="predicted"/>
<organism evidence="1">
    <name type="scientific">Moorena producens (strain JHB)</name>
    <dbReference type="NCBI Taxonomy" id="1454205"/>
    <lineage>
        <taxon>Bacteria</taxon>
        <taxon>Bacillati</taxon>
        <taxon>Cyanobacteriota</taxon>
        <taxon>Cyanophyceae</taxon>
        <taxon>Coleofasciculales</taxon>
        <taxon>Coleofasciculaceae</taxon>
        <taxon>Moorena</taxon>
    </lineage>
</organism>
<dbReference type="Proteomes" id="UP000176944">
    <property type="component" value="Chromosome"/>
</dbReference>
<name>A0A9Q9UVB4_MOOP1</name>
<dbReference type="AlphaFoldDB" id="A0A9Q9UVB4"/>
<reference evidence="1" key="1">
    <citation type="journal article" date="2017" name="Proc. Natl. Acad. Sci. U.S.A.">
        <title>Comparative genomics uncovers the prolific and distinctive metabolic potential of the cyanobacterial genus Moorea.</title>
        <authorList>
            <person name="Leao T."/>
            <person name="Castelao G."/>
            <person name="Korobeynikov A."/>
            <person name="Monroe E.A."/>
            <person name="Podell S."/>
            <person name="Glukhov E."/>
            <person name="Allen E.E."/>
            <person name="Gerwick W.H."/>
            <person name="Gerwick L."/>
        </authorList>
    </citation>
    <scope>NUCLEOTIDE SEQUENCE</scope>
    <source>
        <strain evidence="1">JHB</strain>
    </source>
</reference>
<sequence>MKELSIRLISVPWPFGHATRTPEGEIHSLWQSVELVNRIACFKLTAPQVAWPKAKADS</sequence>
<protein>
    <submittedName>
        <fullName evidence="1">Uncharacterized protein</fullName>
    </submittedName>
</protein>
<dbReference type="EMBL" id="CP017708">
    <property type="protein sequence ID" value="WAN68644.1"/>
    <property type="molecule type" value="Genomic_DNA"/>
</dbReference>